<dbReference type="EMBL" id="JABFAD010020846">
    <property type="protein sequence ID" value="MBA0817458.1"/>
    <property type="molecule type" value="Genomic_DNA"/>
</dbReference>
<dbReference type="Proteomes" id="UP000593560">
    <property type="component" value="Unassembled WGS sequence"/>
</dbReference>
<sequence>MGDFNAILSSSDKKSPVSVGKRCDFFGNFVDSCELQDLGFNGPAFTWQRGGTFVRLDHALANDAWVSVFPHYSVHHLSHIRSDHRPLLLSTRLDLSLLQGRPFRFLAGWTKHSDFSNFVKERWNFTGNMIESLNNFTSFAKEWNRNIYGFLGTRKRNLMRSLNNIQKTLEHSSSTYLAEKELEIQDELENVLDHEDLLWRQKVCCDWLQLEDRNTKFFHSRTLRKRKFNRITTLRIDNGEWCLDQDIQQAKVVEFFEGLYGKAPSTLRDIPNVGFPSFNSSEVTFLEAFITNEEIKRA</sequence>
<comment type="caution">
    <text evidence="2">The sequence shown here is derived from an EMBL/GenBank/DDBJ whole genome shotgun (WGS) entry which is preliminary data.</text>
</comment>
<dbReference type="OrthoDB" id="1001832at2759"/>
<dbReference type="Pfam" id="PF03372">
    <property type="entry name" value="Exo_endo_phos"/>
    <property type="match status" value="1"/>
</dbReference>
<dbReference type="InterPro" id="IPR005135">
    <property type="entry name" value="Endo/exonuclease/phosphatase"/>
</dbReference>
<evidence type="ECO:0000313" key="3">
    <source>
        <dbReference type="Proteomes" id="UP000593560"/>
    </source>
</evidence>
<dbReference type="PANTHER" id="PTHR33710:SF77">
    <property type="entry name" value="DNASE I-LIKE SUPERFAMILY PROTEIN"/>
    <property type="match status" value="1"/>
</dbReference>
<reference evidence="2 3" key="1">
    <citation type="journal article" date="2019" name="Genome Biol. Evol.">
        <title>Insights into the evolution of the New World diploid cottons (Gossypium, subgenus Houzingenia) based on genome sequencing.</title>
        <authorList>
            <person name="Grover C.E."/>
            <person name="Arick M.A. 2nd"/>
            <person name="Thrash A."/>
            <person name="Conover J.L."/>
            <person name="Sanders W.S."/>
            <person name="Peterson D.G."/>
            <person name="Frelichowski J.E."/>
            <person name="Scheffler J.A."/>
            <person name="Scheffler B.E."/>
            <person name="Wendel J.F."/>
        </authorList>
    </citation>
    <scope>NUCLEOTIDE SEQUENCE [LARGE SCALE GENOMIC DNA]</scope>
    <source>
        <strain evidence="2">0</strain>
        <tissue evidence="2">Leaf</tissue>
    </source>
</reference>
<gene>
    <name evidence="2" type="ORF">Gohar_021897</name>
</gene>
<protein>
    <recommendedName>
        <fullName evidence="1">Endonuclease/exonuclease/phosphatase domain-containing protein</fullName>
    </recommendedName>
</protein>
<dbReference type="GO" id="GO:0003824">
    <property type="term" value="F:catalytic activity"/>
    <property type="evidence" value="ECO:0007669"/>
    <property type="project" value="InterPro"/>
</dbReference>
<accession>A0A7J9I6C7</accession>
<dbReference type="AlphaFoldDB" id="A0A7J9I6C7"/>
<evidence type="ECO:0000259" key="1">
    <source>
        <dbReference type="Pfam" id="PF03372"/>
    </source>
</evidence>
<feature type="domain" description="Endonuclease/exonuclease/phosphatase" evidence="1">
    <location>
        <begin position="1"/>
        <end position="84"/>
    </location>
</feature>
<dbReference type="Gene3D" id="3.60.10.10">
    <property type="entry name" value="Endonuclease/exonuclease/phosphatase"/>
    <property type="match status" value="1"/>
</dbReference>
<organism evidence="2 3">
    <name type="scientific">Gossypium harknessii</name>
    <dbReference type="NCBI Taxonomy" id="34285"/>
    <lineage>
        <taxon>Eukaryota</taxon>
        <taxon>Viridiplantae</taxon>
        <taxon>Streptophyta</taxon>
        <taxon>Embryophyta</taxon>
        <taxon>Tracheophyta</taxon>
        <taxon>Spermatophyta</taxon>
        <taxon>Magnoliopsida</taxon>
        <taxon>eudicotyledons</taxon>
        <taxon>Gunneridae</taxon>
        <taxon>Pentapetalae</taxon>
        <taxon>rosids</taxon>
        <taxon>malvids</taxon>
        <taxon>Malvales</taxon>
        <taxon>Malvaceae</taxon>
        <taxon>Malvoideae</taxon>
        <taxon>Gossypium</taxon>
    </lineage>
</organism>
<name>A0A7J9I6C7_9ROSI</name>
<evidence type="ECO:0000313" key="2">
    <source>
        <dbReference type="EMBL" id="MBA0817458.1"/>
    </source>
</evidence>
<keyword evidence="3" id="KW-1185">Reference proteome</keyword>
<proteinExistence type="predicted"/>
<feature type="non-terminal residue" evidence="2">
    <location>
        <position position="298"/>
    </location>
</feature>
<dbReference type="InterPro" id="IPR036691">
    <property type="entry name" value="Endo/exonu/phosph_ase_sf"/>
</dbReference>
<dbReference type="PANTHER" id="PTHR33710">
    <property type="entry name" value="BNAC02G09200D PROTEIN"/>
    <property type="match status" value="1"/>
</dbReference>
<dbReference type="SUPFAM" id="SSF56219">
    <property type="entry name" value="DNase I-like"/>
    <property type="match status" value="1"/>
</dbReference>